<keyword evidence="1" id="KW-0812">Transmembrane</keyword>
<keyword evidence="1" id="KW-1133">Transmembrane helix</keyword>
<dbReference type="Proteomes" id="UP000246740">
    <property type="component" value="Unassembled WGS sequence"/>
</dbReference>
<gene>
    <name evidence="2" type="ORF">BCV70DRAFT_103682</name>
</gene>
<keyword evidence="1" id="KW-0472">Membrane</keyword>
<dbReference type="EMBL" id="KZ819193">
    <property type="protein sequence ID" value="PWY99993.1"/>
    <property type="molecule type" value="Genomic_DNA"/>
</dbReference>
<proteinExistence type="predicted"/>
<keyword evidence="3" id="KW-1185">Reference proteome</keyword>
<dbReference type="AlphaFoldDB" id="A0A317XNS0"/>
<sequence length="154" mass="16533">MPASAAFRSRCPGSTTAAVFFSVFFFWLDFHTTPRALSSSCVGFACCKPAASSRLLAALSHSLAGNPANPIWQPHVGPPLPTGACTPYSIWLSTAARSSRLAFVCRSSFYLLFCLSTFLLHLLAINCFLVPPFSAQQLATHKVLLSISASTLVF</sequence>
<feature type="transmembrane region" description="Helical" evidence="1">
    <location>
        <begin position="109"/>
        <end position="131"/>
    </location>
</feature>
<evidence type="ECO:0000313" key="3">
    <source>
        <dbReference type="Proteomes" id="UP000246740"/>
    </source>
</evidence>
<name>A0A317XNS0_9BASI</name>
<evidence type="ECO:0000256" key="1">
    <source>
        <dbReference type="SAM" id="Phobius"/>
    </source>
</evidence>
<evidence type="ECO:0000313" key="2">
    <source>
        <dbReference type="EMBL" id="PWY99993.1"/>
    </source>
</evidence>
<accession>A0A317XNS0</accession>
<dbReference type="InParanoid" id="A0A317XNS0"/>
<protein>
    <submittedName>
        <fullName evidence="2">Uncharacterized protein</fullName>
    </submittedName>
</protein>
<organism evidence="2 3">
    <name type="scientific">Testicularia cyperi</name>
    <dbReference type="NCBI Taxonomy" id="1882483"/>
    <lineage>
        <taxon>Eukaryota</taxon>
        <taxon>Fungi</taxon>
        <taxon>Dikarya</taxon>
        <taxon>Basidiomycota</taxon>
        <taxon>Ustilaginomycotina</taxon>
        <taxon>Ustilaginomycetes</taxon>
        <taxon>Ustilaginales</taxon>
        <taxon>Anthracoideaceae</taxon>
        <taxon>Testicularia</taxon>
    </lineage>
</organism>
<reference evidence="2 3" key="1">
    <citation type="journal article" date="2018" name="Mol. Biol. Evol.">
        <title>Broad Genomic Sampling Reveals a Smut Pathogenic Ancestry of the Fungal Clade Ustilaginomycotina.</title>
        <authorList>
            <person name="Kijpornyongpan T."/>
            <person name="Mondo S.J."/>
            <person name="Barry K."/>
            <person name="Sandor L."/>
            <person name="Lee J."/>
            <person name="Lipzen A."/>
            <person name="Pangilinan J."/>
            <person name="LaButti K."/>
            <person name="Hainaut M."/>
            <person name="Henrissat B."/>
            <person name="Grigoriev I.V."/>
            <person name="Spatafora J.W."/>
            <person name="Aime M.C."/>
        </authorList>
    </citation>
    <scope>NUCLEOTIDE SEQUENCE [LARGE SCALE GENOMIC DNA]</scope>
    <source>
        <strain evidence="2 3">MCA 3645</strain>
    </source>
</reference>